<keyword evidence="3" id="KW-0812">Transmembrane</keyword>
<feature type="transmembrane region" description="Helical" evidence="3">
    <location>
        <begin position="538"/>
        <end position="558"/>
    </location>
</feature>
<evidence type="ECO:0000313" key="4">
    <source>
        <dbReference type="EMBL" id="ANP38262.1"/>
    </source>
</evidence>
<evidence type="ECO:0000313" key="5">
    <source>
        <dbReference type="EMBL" id="MDE4166373.1"/>
    </source>
</evidence>
<accession>A0A1B0ZVS8</accession>
<dbReference type="PANTHER" id="PTHR32309:SF13">
    <property type="entry name" value="FERRIC ENTEROBACTIN TRANSPORT PROTEIN FEPE"/>
    <property type="match status" value="1"/>
</dbReference>
<dbReference type="EMBL" id="CP015124">
    <property type="protein sequence ID" value="ANP38262.1"/>
    <property type="molecule type" value="Genomic_DNA"/>
</dbReference>
<dbReference type="PANTHER" id="PTHR32309">
    <property type="entry name" value="TYROSINE-PROTEIN KINASE"/>
    <property type="match status" value="1"/>
</dbReference>
<feature type="compositionally biased region" description="Low complexity" evidence="2">
    <location>
        <begin position="35"/>
        <end position="49"/>
    </location>
</feature>
<dbReference type="GO" id="GO:0004713">
    <property type="term" value="F:protein tyrosine kinase activity"/>
    <property type="evidence" value="ECO:0007669"/>
    <property type="project" value="TreeGrafter"/>
</dbReference>
<sequence length="564" mass="61903">MTTKPKAKKFRIRRTSSGAAAAAAARPVEAPGPDSSAKAAGATTQASASEVKSTQATASAGQKDAKPSAATGQAMSGQVSSARETKTSTDIDEIRREGLTGRQLRMARRVAQQHNLPVTSDFEAVRLLRLKGIDPFKRSNMLELVVPQNKARPEGAPDPGAIQLPQTVPAAKTTLPSTELSPAERRNKEIQEIQRDIAKRRRRKLWLLLGRLSFFVMLPTLITGYYFYAVATPMYSAKSEFLVLKADSAGSMSGLLSGTQFATSQDSTAVQSFLQSKEAMLRLDEEVGFKAHFTQDWIDPIQRLDPAASNEQAYKIYSRNVKIGYDPTEGVIRMEVTAADPVVSAEFSDRLISYAQEKVNHLSEQKRSDQVGEAEAALELAETKRRQAQEHLVRLQQKGAVLDPEGVILSLRSQISTFEVQLQEKELELAALMDNTRPNQAKVAGAEADISRLEALIQRLNDRMTDAAAGENSLASLSVQIQMAQADLATRDLMLQSALQQVETTRMEANRQVRYLTTAVEPVPSEEPSYPRKFENTILAFLIFSGIYLMCSLTASILREQVSS</sequence>
<dbReference type="EMBL" id="JARCJK010000005">
    <property type="protein sequence ID" value="MDE4166373.1"/>
    <property type="molecule type" value="Genomic_DNA"/>
</dbReference>
<dbReference type="Proteomes" id="UP001218364">
    <property type="component" value="Unassembled WGS sequence"/>
</dbReference>
<organism evidence="4 6">
    <name type="scientific">Phaeobacter gallaeciensis</name>
    <dbReference type="NCBI Taxonomy" id="60890"/>
    <lineage>
        <taxon>Bacteria</taxon>
        <taxon>Pseudomonadati</taxon>
        <taxon>Pseudomonadota</taxon>
        <taxon>Alphaproteobacteria</taxon>
        <taxon>Rhodobacterales</taxon>
        <taxon>Roseobacteraceae</taxon>
        <taxon>Phaeobacter</taxon>
    </lineage>
</organism>
<dbReference type="Proteomes" id="UP000092565">
    <property type="component" value="Chromosome"/>
</dbReference>
<dbReference type="RefSeq" id="WP_065272947.1">
    <property type="nucleotide sequence ID" value="NZ_CP015124.1"/>
</dbReference>
<evidence type="ECO:0000256" key="3">
    <source>
        <dbReference type="SAM" id="Phobius"/>
    </source>
</evidence>
<feature type="region of interest" description="Disordered" evidence="2">
    <location>
        <begin position="1"/>
        <end position="89"/>
    </location>
</feature>
<gene>
    <name evidence="4" type="ORF">JL2886_03383</name>
    <name evidence="5" type="ORF">PXK24_11775</name>
</gene>
<evidence type="ECO:0000256" key="1">
    <source>
        <dbReference type="SAM" id="Coils"/>
    </source>
</evidence>
<feature type="compositionally biased region" description="Basic residues" evidence="2">
    <location>
        <begin position="1"/>
        <end position="14"/>
    </location>
</feature>
<reference evidence="4 6" key="1">
    <citation type="submission" date="2016-04" db="EMBL/GenBank/DDBJ databases">
        <authorList>
            <person name="Evans L.H."/>
            <person name="Alamgir A."/>
            <person name="Owens N."/>
            <person name="Weber N.D."/>
            <person name="Virtaneva K."/>
            <person name="Barbian K."/>
            <person name="Babar A."/>
            <person name="Rosenke K."/>
        </authorList>
    </citation>
    <scope>NUCLEOTIDE SEQUENCE [LARGE SCALE GENOMIC DNA]</scope>
    <source>
        <strain evidence="4 6">JL2886</strain>
    </source>
</reference>
<keyword evidence="1" id="KW-0175">Coiled coil</keyword>
<dbReference type="AlphaFoldDB" id="A0A1B0ZVS8"/>
<name>A0A1B0ZVS8_9RHOB</name>
<feature type="coiled-coil region" evidence="1">
    <location>
        <begin position="371"/>
        <end position="463"/>
    </location>
</feature>
<reference evidence="5 7" key="2">
    <citation type="submission" date="2023-02" db="EMBL/GenBank/DDBJ databases">
        <title>Population genomics of bacteria associated with diatom.</title>
        <authorList>
            <person name="Xie J."/>
            <person name="Wang H."/>
        </authorList>
    </citation>
    <scope>NUCLEOTIDE SEQUENCE [LARGE SCALE GENOMIC DNA]</scope>
    <source>
        <strain evidence="5 7">PT47_8</strain>
    </source>
</reference>
<dbReference type="InterPro" id="IPR050445">
    <property type="entry name" value="Bact_polysacc_biosynth/exp"/>
</dbReference>
<protein>
    <submittedName>
        <fullName evidence="4">Capsule biosynthesis protein</fullName>
    </submittedName>
</protein>
<keyword evidence="6" id="KW-1185">Reference proteome</keyword>
<keyword evidence="3" id="KW-0472">Membrane</keyword>
<proteinExistence type="predicted"/>
<dbReference type="GO" id="GO:0005886">
    <property type="term" value="C:plasma membrane"/>
    <property type="evidence" value="ECO:0007669"/>
    <property type="project" value="TreeGrafter"/>
</dbReference>
<dbReference type="OrthoDB" id="7810642at2"/>
<dbReference type="PATRIC" id="fig|60890.4.peg.3297"/>
<feature type="transmembrane region" description="Helical" evidence="3">
    <location>
        <begin position="205"/>
        <end position="228"/>
    </location>
</feature>
<keyword evidence="3" id="KW-1133">Transmembrane helix</keyword>
<feature type="compositionally biased region" description="Polar residues" evidence="2">
    <location>
        <begin position="50"/>
        <end position="60"/>
    </location>
</feature>
<evidence type="ECO:0000313" key="7">
    <source>
        <dbReference type="Proteomes" id="UP001218364"/>
    </source>
</evidence>
<feature type="compositionally biased region" description="Polar residues" evidence="2">
    <location>
        <begin position="70"/>
        <end position="82"/>
    </location>
</feature>
<evidence type="ECO:0000256" key="2">
    <source>
        <dbReference type="SAM" id="MobiDB-lite"/>
    </source>
</evidence>
<evidence type="ECO:0000313" key="6">
    <source>
        <dbReference type="Proteomes" id="UP000092565"/>
    </source>
</evidence>